<dbReference type="InterPro" id="IPR001810">
    <property type="entry name" value="F-box_dom"/>
</dbReference>
<evidence type="ECO:0000313" key="3">
    <source>
        <dbReference type="RefSeq" id="XP_010918081.1"/>
    </source>
</evidence>
<dbReference type="Pfam" id="PF00646">
    <property type="entry name" value="F-box"/>
    <property type="match status" value="1"/>
</dbReference>
<dbReference type="OrthoDB" id="637689at2759"/>
<sequence>MKGARVFIPHDIIFNILERLPAKSILRFRGVCKSWSSLISDPYFLLCHAHRAKPSVLLTRYTQPSLGLQLQPVRCTNTQTTTFEVRCPCLSLLASCDGLLCFQGIPFGTRRHYSPGYYYVCNPLTDEWITLPEAWCNNGFLCAFYHHSSMNEYRLLRNSPYGYEILTIGAKEWRRITCLFDANPSPMLEFYVLHGPPSLDKPPISVHGKLHYLPTIGTPLIWLIIVFDIDSEKFGLMSLPESCRTKEWTIHESRLIELEGKLGVSTIAPDAMLDIWMLEDYEKQVWVKRYRVQTTPRREQITWFKPLVVHDDGKALVDWRGDLVLYDFKHHTCRKIIIEDGFRMTNLLYKESLIRHEFFETGYQTGFIINLVSSFYLQQQTSR</sequence>
<dbReference type="Pfam" id="PF08268">
    <property type="entry name" value="FBA_3"/>
    <property type="match status" value="1"/>
</dbReference>
<dbReference type="AlphaFoldDB" id="A0A6I9R1L3"/>
<dbReference type="NCBIfam" id="TIGR01640">
    <property type="entry name" value="F_box_assoc_1"/>
    <property type="match status" value="1"/>
</dbReference>
<organism evidence="2 3">
    <name type="scientific">Elaeis guineensis var. tenera</name>
    <name type="common">Oil palm</name>
    <dbReference type="NCBI Taxonomy" id="51953"/>
    <lineage>
        <taxon>Eukaryota</taxon>
        <taxon>Viridiplantae</taxon>
        <taxon>Streptophyta</taxon>
        <taxon>Embryophyta</taxon>
        <taxon>Tracheophyta</taxon>
        <taxon>Spermatophyta</taxon>
        <taxon>Magnoliopsida</taxon>
        <taxon>Liliopsida</taxon>
        <taxon>Arecaceae</taxon>
        <taxon>Arecoideae</taxon>
        <taxon>Cocoseae</taxon>
        <taxon>Elaeidinae</taxon>
        <taxon>Elaeis</taxon>
    </lineage>
</organism>
<dbReference type="InterPro" id="IPR050796">
    <property type="entry name" value="SCF_F-box_component"/>
</dbReference>
<gene>
    <name evidence="3 4" type="primary">LOC105042522</name>
</gene>
<dbReference type="PANTHER" id="PTHR31672:SF2">
    <property type="entry name" value="F-BOX DOMAIN-CONTAINING PROTEIN"/>
    <property type="match status" value="1"/>
</dbReference>
<dbReference type="SUPFAM" id="SSF81383">
    <property type="entry name" value="F-box domain"/>
    <property type="match status" value="1"/>
</dbReference>
<dbReference type="RefSeq" id="XP_010918081.1">
    <property type="nucleotide sequence ID" value="XM_010919779.3"/>
</dbReference>
<evidence type="ECO:0000259" key="1">
    <source>
        <dbReference type="PROSITE" id="PS50181"/>
    </source>
</evidence>
<reference evidence="3 4" key="1">
    <citation type="submission" date="2025-04" db="UniProtKB">
        <authorList>
            <consortium name="RefSeq"/>
        </authorList>
    </citation>
    <scope>IDENTIFICATION</scope>
</reference>
<dbReference type="InterPro" id="IPR017451">
    <property type="entry name" value="F-box-assoc_interact_dom"/>
</dbReference>
<protein>
    <submittedName>
        <fullName evidence="3 4">F-box protein At5g49610-like</fullName>
    </submittedName>
</protein>
<dbReference type="SMART" id="SM00256">
    <property type="entry name" value="FBOX"/>
    <property type="match status" value="1"/>
</dbReference>
<dbReference type="Gene3D" id="1.20.1280.50">
    <property type="match status" value="1"/>
</dbReference>
<proteinExistence type="predicted"/>
<accession>A0A6I9R1L3</accession>
<dbReference type="PROSITE" id="PS50181">
    <property type="entry name" value="FBOX"/>
    <property type="match status" value="1"/>
</dbReference>
<feature type="domain" description="F-box" evidence="1">
    <location>
        <begin position="8"/>
        <end position="41"/>
    </location>
</feature>
<dbReference type="Proteomes" id="UP000504607">
    <property type="component" value="Chromosome 4"/>
</dbReference>
<dbReference type="GeneID" id="105042522"/>
<dbReference type="PANTHER" id="PTHR31672">
    <property type="entry name" value="BNACNNG10540D PROTEIN"/>
    <property type="match status" value="1"/>
</dbReference>
<dbReference type="InterPro" id="IPR013187">
    <property type="entry name" value="F-box-assoc_dom_typ3"/>
</dbReference>
<dbReference type="InterPro" id="IPR036047">
    <property type="entry name" value="F-box-like_dom_sf"/>
</dbReference>
<dbReference type="KEGG" id="egu:105042522"/>
<dbReference type="RefSeq" id="XP_029120169.1">
    <property type="nucleotide sequence ID" value="XM_029264336.1"/>
</dbReference>
<name>A0A6I9R1L3_ELAGV</name>
<dbReference type="CDD" id="cd22157">
    <property type="entry name" value="F-box_AtFBW1-like"/>
    <property type="match status" value="1"/>
</dbReference>
<keyword evidence="2" id="KW-1185">Reference proteome</keyword>
<evidence type="ECO:0000313" key="4">
    <source>
        <dbReference type="RefSeq" id="XP_029120169.1"/>
    </source>
</evidence>
<evidence type="ECO:0000313" key="2">
    <source>
        <dbReference type="Proteomes" id="UP000504607"/>
    </source>
</evidence>